<feature type="transmembrane region" description="Helical" evidence="2">
    <location>
        <begin position="12"/>
        <end position="37"/>
    </location>
</feature>
<sequence length="138" mass="13938">MKASQSKSTRAGIIAASVAVTAIAIGGGVAIATGAHLDKLTAENHDLFKPGAEMMFTANCPDGSDRADLSTSFGEQTVMSPAADAGSLIGYINAPESIGPGPDDGYHTFTVTCGDGQSLTQRFADDGNGTNAEAEGEK</sequence>
<keyword evidence="2" id="KW-0472">Membrane</keyword>
<keyword evidence="2" id="KW-0812">Transmembrane</keyword>
<dbReference type="RefSeq" id="WP_165009738.1">
    <property type="nucleotide sequence ID" value="NZ_CP064954.1"/>
</dbReference>
<dbReference type="EMBL" id="CP064954">
    <property type="protein sequence ID" value="QPK78700.1"/>
    <property type="molecule type" value="Genomic_DNA"/>
</dbReference>
<evidence type="ECO:0008006" key="5">
    <source>
        <dbReference type="Google" id="ProtNLM"/>
    </source>
</evidence>
<evidence type="ECO:0000256" key="1">
    <source>
        <dbReference type="SAM" id="MobiDB-lite"/>
    </source>
</evidence>
<evidence type="ECO:0000256" key="2">
    <source>
        <dbReference type="SAM" id="Phobius"/>
    </source>
</evidence>
<evidence type="ECO:0000313" key="3">
    <source>
        <dbReference type="EMBL" id="QPK78700.1"/>
    </source>
</evidence>
<accession>A0A7T0KEB7</accession>
<feature type="region of interest" description="Disordered" evidence="1">
    <location>
        <begin position="119"/>
        <end position="138"/>
    </location>
</feature>
<keyword evidence="4" id="KW-1185">Reference proteome</keyword>
<protein>
    <recommendedName>
        <fullName evidence="5">Secreted protein</fullName>
    </recommendedName>
</protein>
<evidence type="ECO:0000313" key="4">
    <source>
        <dbReference type="Proteomes" id="UP000594681"/>
    </source>
</evidence>
<keyword evidence="2" id="KW-1133">Transmembrane helix</keyword>
<proteinExistence type="predicted"/>
<dbReference type="Proteomes" id="UP000594681">
    <property type="component" value="Chromosome"/>
</dbReference>
<dbReference type="KEGG" id="cliz:G7Y31_09130"/>
<reference evidence="3 4" key="1">
    <citation type="submission" date="2020-11" db="EMBL/GenBank/DDBJ databases">
        <title>Corynebacterium sp. ZJ-599.</title>
        <authorList>
            <person name="Zhou J."/>
        </authorList>
    </citation>
    <scope>NUCLEOTIDE SEQUENCE [LARGE SCALE GENOMIC DNA]</scope>
    <source>
        <strain evidence="3 4">ZJ-599</strain>
    </source>
</reference>
<organism evidence="3 4">
    <name type="scientific">Corynebacterium lizhenjunii</name>
    <dbReference type="NCBI Taxonomy" id="2709394"/>
    <lineage>
        <taxon>Bacteria</taxon>
        <taxon>Bacillati</taxon>
        <taxon>Actinomycetota</taxon>
        <taxon>Actinomycetes</taxon>
        <taxon>Mycobacteriales</taxon>
        <taxon>Corynebacteriaceae</taxon>
        <taxon>Corynebacterium</taxon>
    </lineage>
</organism>
<gene>
    <name evidence="3" type="ORF">G7Y31_09130</name>
</gene>
<dbReference type="AlphaFoldDB" id="A0A7T0KEB7"/>
<name>A0A7T0KEB7_9CORY</name>